<dbReference type="PROSITE" id="PS51192">
    <property type="entry name" value="HELICASE_ATP_BIND_1"/>
    <property type="match status" value="1"/>
</dbReference>
<dbReference type="EMBL" id="FNYW01000029">
    <property type="protein sequence ID" value="SEI88699.1"/>
    <property type="molecule type" value="Genomic_DNA"/>
</dbReference>
<dbReference type="GO" id="GO:0003677">
    <property type="term" value="F:DNA binding"/>
    <property type="evidence" value="ECO:0007669"/>
    <property type="project" value="UniProtKB-KW"/>
</dbReference>
<dbReference type="SUPFAM" id="SSF52540">
    <property type="entry name" value="P-loop containing nucleoside triphosphate hydrolases"/>
    <property type="match status" value="1"/>
</dbReference>
<name>A0A1H6U8M3_9LACT</name>
<sequence>MKNIFDVLKHHYGYDTFRPGQQEVIEAILKGEDVLAVMPTGGGKSVCYQIPAIVMDGMTLVVSPLISLMKDQVDGLQTMGVKAAYINSQLSNMEQRQIMEEAKRGELDLLYVSPERLGNSQFMSYASNWNIDVIAVDEAHCVSQWGHDFRPSYQRIPELMAVLPSRPIFAAFTATATKIVQDDMINQLQMQTPFKHIASFDRPNLYFSVVKPKNKANKLLNIIDKKRIKYYLL</sequence>
<dbReference type="PANTHER" id="PTHR13710:SF105">
    <property type="entry name" value="ATP-DEPENDENT DNA HELICASE Q1"/>
    <property type="match status" value="1"/>
</dbReference>
<evidence type="ECO:0000256" key="9">
    <source>
        <dbReference type="ARBA" id="ARBA00034808"/>
    </source>
</evidence>
<keyword evidence="5" id="KW-0067">ATP-binding</keyword>
<evidence type="ECO:0000259" key="10">
    <source>
        <dbReference type="PROSITE" id="PS51192"/>
    </source>
</evidence>
<evidence type="ECO:0000256" key="5">
    <source>
        <dbReference type="ARBA" id="ARBA00022840"/>
    </source>
</evidence>
<keyword evidence="12" id="KW-1185">Reference proteome</keyword>
<protein>
    <recommendedName>
        <fullName evidence="9">DNA 3'-5' helicase</fullName>
        <ecNumber evidence="9">5.6.2.4</ecNumber>
    </recommendedName>
</protein>
<accession>A0A1H6U8M3</accession>
<dbReference type="GO" id="GO:0016787">
    <property type="term" value="F:hydrolase activity"/>
    <property type="evidence" value="ECO:0007669"/>
    <property type="project" value="UniProtKB-KW"/>
</dbReference>
<dbReference type="Pfam" id="PF00270">
    <property type="entry name" value="DEAD"/>
    <property type="match status" value="1"/>
</dbReference>
<keyword evidence="6" id="KW-0238">DNA-binding</keyword>
<dbReference type="GO" id="GO:0030894">
    <property type="term" value="C:replisome"/>
    <property type="evidence" value="ECO:0007669"/>
    <property type="project" value="TreeGrafter"/>
</dbReference>
<dbReference type="GO" id="GO:0009378">
    <property type="term" value="F:four-way junction helicase activity"/>
    <property type="evidence" value="ECO:0007669"/>
    <property type="project" value="TreeGrafter"/>
</dbReference>
<dbReference type="InterPro" id="IPR027417">
    <property type="entry name" value="P-loop_NTPase"/>
</dbReference>
<evidence type="ECO:0000313" key="12">
    <source>
        <dbReference type="Proteomes" id="UP000198564"/>
    </source>
</evidence>
<keyword evidence="3" id="KW-0378">Hydrolase</keyword>
<keyword evidence="7" id="KW-0413">Isomerase</keyword>
<comment type="similarity">
    <text evidence="1">Belongs to the helicase family. RecQ subfamily.</text>
</comment>
<dbReference type="EC" id="5.6.2.4" evidence="9"/>
<dbReference type="AlphaFoldDB" id="A0A1H6U8M3"/>
<dbReference type="GO" id="GO:0006310">
    <property type="term" value="P:DNA recombination"/>
    <property type="evidence" value="ECO:0007669"/>
    <property type="project" value="InterPro"/>
</dbReference>
<evidence type="ECO:0000256" key="2">
    <source>
        <dbReference type="ARBA" id="ARBA00022741"/>
    </source>
</evidence>
<evidence type="ECO:0000256" key="1">
    <source>
        <dbReference type="ARBA" id="ARBA00005446"/>
    </source>
</evidence>
<dbReference type="NCBIfam" id="TIGR00614">
    <property type="entry name" value="recQ_fam"/>
    <property type="match status" value="1"/>
</dbReference>
<evidence type="ECO:0000256" key="8">
    <source>
        <dbReference type="ARBA" id="ARBA00034617"/>
    </source>
</evidence>
<dbReference type="Proteomes" id="UP000198564">
    <property type="component" value="Unassembled WGS sequence"/>
</dbReference>
<dbReference type="SMART" id="SM00487">
    <property type="entry name" value="DEXDc"/>
    <property type="match status" value="1"/>
</dbReference>
<proteinExistence type="inferred from homology"/>
<evidence type="ECO:0000256" key="3">
    <source>
        <dbReference type="ARBA" id="ARBA00022801"/>
    </source>
</evidence>
<keyword evidence="4 11" id="KW-0347">Helicase</keyword>
<evidence type="ECO:0000256" key="6">
    <source>
        <dbReference type="ARBA" id="ARBA00023125"/>
    </source>
</evidence>
<dbReference type="GO" id="GO:0043138">
    <property type="term" value="F:3'-5' DNA helicase activity"/>
    <property type="evidence" value="ECO:0007669"/>
    <property type="project" value="UniProtKB-EC"/>
</dbReference>
<reference evidence="12" key="1">
    <citation type="submission" date="2016-10" db="EMBL/GenBank/DDBJ databases">
        <authorList>
            <person name="Varghese N."/>
            <person name="Submissions S."/>
        </authorList>
    </citation>
    <scope>NUCLEOTIDE SEQUENCE [LARGE SCALE GENOMIC DNA]</scope>
    <source>
        <strain evidence="12">DSM 25751</strain>
    </source>
</reference>
<dbReference type="InterPro" id="IPR011545">
    <property type="entry name" value="DEAD/DEAH_box_helicase_dom"/>
</dbReference>
<evidence type="ECO:0000313" key="11">
    <source>
        <dbReference type="EMBL" id="SEI88699.1"/>
    </source>
</evidence>
<dbReference type="Gene3D" id="3.40.50.300">
    <property type="entry name" value="P-loop containing nucleotide triphosphate hydrolases"/>
    <property type="match status" value="1"/>
</dbReference>
<comment type="catalytic activity">
    <reaction evidence="8">
        <text>Couples ATP hydrolysis with the unwinding of duplex DNA by translocating in the 3'-5' direction.</text>
        <dbReference type="EC" id="5.6.2.4"/>
    </reaction>
</comment>
<dbReference type="FunFam" id="3.40.50.300:FF:000296">
    <property type="entry name" value="ATP-dependent DNA helicase RecQ"/>
    <property type="match status" value="1"/>
</dbReference>
<organism evidence="11 12">
    <name type="scientific">Alkalibacterium gilvum</name>
    <dbReference type="NCBI Taxonomy" id="1130080"/>
    <lineage>
        <taxon>Bacteria</taxon>
        <taxon>Bacillati</taxon>
        <taxon>Bacillota</taxon>
        <taxon>Bacilli</taxon>
        <taxon>Lactobacillales</taxon>
        <taxon>Carnobacteriaceae</taxon>
        <taxon>Alkalibacterium</taxon>
    </lineage>
</organism>
<keyword evidence="2" id="KW-0547">Nucleotide-binding</keyword>
<feature type="domain" description="Helicase ATP-binding" evidence="10">
    <location>
        <begin position="25"/>
        <end position="194"/>
    </location>
</feature>
<evidence type="ECO:0000256" key="7">
    <source>
        <dbReference type="ARBA" id="ARBA00023235"/>
    </source>
</evidence>
<evidence type="ECO:0000256" key="4">
    <source>
        <dbReference type="ARBA" id="ARBA00022806"/>
    </source>
</evidence>
<dbReference type="GO" id="GO:0043590">
    <property type="term" value="C:bacterial nucleoid"/>
    <property type="evidence" value="ECO:0007669"/>
    <property type="project" value="TreeGrafter"/>
</dbReference>
<dbReference type="CDD" id="cd17920">
    <property type="entry name" value="DEXHc_RecQ"/>
    <property type="match status" value="1"/>
</dbReference>
<dbReference type="InterPro" id="IPR004589">
    <property type="entry name" value="DNA_helicase_ATP-dep_RecQ"/>
</dbReference>
<dbReference type="STRING" id="1130080.SAMN04488113_12912"/>
<gene>
    <name evidence="11" type="ORF">SAMN04488113_12912</name>
</gene>
<dbReference type="GO" id="GO:0006281">
    <property type="term" value="P:DNA repair"/>
    <property type="evidence" value="ECO:0007669"/>
    <property type="project" value="TreeGrafter"/>
</dbReference>
<dbReference type="RefSeq" id="WP_218141932.1">
    <property type="nucleotide sequence ID" value="NZ_FNYW01000029.1"/>
</dbReference>
<dbReference type="PANTHER" id="PTHR13710">
    <property type="entry name" value="DNA HELICASE RECQ FAMILY MEMBER"/>
    <property type="match status" value="1"/>
</dbReference>
<dbReference type="InterPro" id="IPR014001">
    <property type="entry name" value="Helicase_ATP-bd"/>
</dbReference>
<dbReference type="GO" id="GO:0005737">
    <property type="term" value="C:cytoplasm"/>
    <property type="evidence" value="ECO:0007669"/>
    <property type="project" value="TreeGrafter"/>
</dbReference>
<dbReference type="GO" id="GO:0005524">
    <property type="term" value="F:ATP binding"/>
    <property type="evidence" value="ECO:0007669"/>
    <property type="project" value="UniProtKB-KW"/>
</dbReference>